<keyword evidence="2" id="KW-1185">Reference proteome</keyword>
<organism evidence="1 2">
    <name type="scientific">Streptomyces fructofermentans</name>
    <dbReference type="NCBI Taxonomy" id="152141"/>
    <lineage>
        <taxon>Bacteria</taxon>
        <taxon>Bacillati</taxon>
        <taxon>Actinomycetota</taxon>
        <taxon>Actinomycetes</taxon>
        <taxon>Kitasatosporales</taxon>
        <taxon>Streptomycetaceae</taxon>
        <taxon>Streptomyces</taxon>
    </lineage>
</organism>
<gene>
    <name evidence="1" type="ORF">GCM10010515_24910</name>
</gene>
<dbReference type="RefSeq" id="WP_190035498.1">
    <property type="nucleotide sequence ID" value="NZ_BMWD01000007.1"/>
</dbReference>
<protein>
    <submittedName>
        <fullName evidence="1">Uncharacterized protein</fullName>
    </submittedName>
</protein>
<dbReference type="EMBL" id="BMWD01000007">
    <property type="protein sequence ID" value="GGX56507.1"/>
    <property type="molecule type" value="Genomic_DNA"/>
</dbReference>
<comment type="caution">
    <text evidence="1">The sequence shown here is derived from an EMBL/GenBank/DDBJ whole genome shotgun (WGS) entry which is preliminary data.</text>
</comment>
<evidence type="ECO:0000313" key="2">
    <source>
        <dbReference type="Proteomes" id="UP000645555"/>
    </source>
</evidence>
<dbReference type="AlphaFoldDB" id="A0A918KBW0"/>
<proteinExistence type="predicted"/>
<accession>A0A918KBW0</accession>
<dbReference type="Proteomes" id="UP000645555">
    <property type="component" value="Unassembled WGS sequence"/>
</dbReference>
<reference evidence="1" key="1">
    <citation type="journal article" date="2014" name="Int. J. Syst. Evol. Microbiol.">
        <title>Complete genome sequence of Corynebacterium casei LMG S-19264T (=DSM 44701T), isolated from a smear-ripened cheese.</title>
        <authorList>
            <consortium name="US DOE Joint Genome Institute (JGI-PGF)"/>
            <person name="Walter F."/>
            <person name="Albersmeier A."/>
            <person name="Kalinowski J."/>
            <person name="Ruckert C."/>
        </authorList>
    </citation>
    <scope>NUCLEOTIDE SEQUENCE</scope>
    <source>
        <strain evidence="1">JCM 4956</strain>
    </source>
</reference>
<evidence type="ECO:0000313" key="1">
    <source>
        <dbReference type="EMBL" id="GGX56507.1"/>
    </source>
</evidence>
<dbReference type="InterPro" id="IPR045423">
    <property type="entry name" value="DUF6510"/>
</dbReference>
<name>A0A918KBW0_9ACTN</name>
<reference evidence="1" key="2">
    <citation type="submission" date="2020-09" db="EMBL/GenBank/DDBJ databases">
        <authorList>
            <person name="Sun Q."/>
            <person name="Ohkuma M."/>
        </authorList>
    </citation>
    <scope>NUCLEOTIDE SEQUENCE</scope>
    <source>
        <strain evidence="1">JCM 4956</strain>
    </source>
</reference>
<dbReference type="Pfam" id="PF20120">
    <property type="entry name" value="DUF6510"/>
    <property type="match status" value="1"/>
</dbReference>
<sequence length="90" mass="9850">MSTHTHRDGNSLAGPLADVLALEPTTAWRRCSACRLVTPMAELHVYGTDPGLTGRCPGCDAVALRLVRQPEHVWLQLGSPQSAFRFDLPR</sequence>